<evidence type="ECO:0000313" key="4">
    <source>
        <dbReference type="Proteomes" id="UP000494165"/>
    </source>
</evidence>
<accession>A0A8S1BXN9</accession>
<keyword evidence="4" id="KW-1185">Reference proteome</keyword>
<keyword evidence="2" id="KW-1133">Transmembrane helix</keyword>
<feature type="region of interest" description="Disordered" evidence="1">
    <location>
        <begin position="273"/>
        <end position="432"/>
    </location>
</feature>
<feature type="compositionally biased region" description="Low complexity" evidence="1">
    <location>
        <begin position="274"/>
        <end position="392"/>
    </location>
</feature>
<feature type="transmembrane region" description="Helical" evidence="2">
    <location>
        <begin position="440"/>
        <end position="464"/>
    </location>
</feature>
<reference evidence="3 4" key="1">
    <citation type="submission" date="2020-04" db="EMBL/GenBank/DDBJ databases">
        <authorList>
            <person name="Alioto T."/>
            <person name="Alioto T."/>
            <person name="Gomez Garrido J."/>
        </authorList>
    </citation>
    <scope>NUCLEOTIDE SEQUENCE [LARGE SCALE GENOMIC DNA]</scope>
</reference>
<keyword evidence="2" id="KW-0472">Membrane</keyword>
<feature type="compositionally biased region" description="Polar residues" evidence="1">
    <location>
        <begin position="416"/>
        <end position="432"/>
    </location>
</feature>
<dbReference type="AlphaFoldDB" id="A0A8S1BXN9"/>
<evidence type="ECO:0000256" key="2">
    <source>
        <dbReference type="SAM" id="Phobius"/>
    </source>
</evidence>
<gene>
    <name evidence="3" type="ORF">CLODIP_2_CD15862</name>
</gene>
<dbReference type="Gene3D" id="2.10.70.10">
    <property type="entry name" value="Complement Module, domain 1"/>
    <property type="match status" value="1"/>
</dbReference>
<evidence type="ECO:0008006" key="5">
    <source>
        <dbReference type="Google" id="ProtNLM"/>
    </source>
</evidence>
<name>A0A8S1BXN9_9INSE</name>
<comment type="caution">
    <text evidence="3">The sequence shown here is derived from an EMBL/GenBank/DDBJ whole genome shotgun (WGS) entry which is preliminary data.</text>
</comment>
<proteinExistence type="predicted"/>
<protein>
    <recommendedName>
        <fullName evidence="5">Sushi domain-containing protein</fullName>
    </recommendedName>
</protein>
<dbReference type="EMBL" id="CADEPI010000006">
    <property type="protein sequence ID" value="CAB3361518.1"/>
    <property type="molecule type" value="Genomic_DNA"/>
</dbReference>
<sequence>MWILTALKMLKVCDSGVKILALIAILALPSVFAYGNRPGDYQTGKWEASKNVKNGPAGQPRYSQFDFWTKLTPEFLNQARSPHIDCYQPSNGAGHLKNCQPHKSASFPSNEAICRCSKCEKVPVKLICFAGTWYVHPEIFDFPCDNCDALCPLQGNKQFTCEDNSVGTIGDIKIGCFCVDDCLEYDIECGSNGRWTQSSFIDDSGKSILCNAERKTVVRDDKEVNYHNGVITVRCKQGYKTSSPYAVSCRNGVRNGSIPECILDHSNNGGFGGFEQENTFGDFDPFNNGQNNHPNFNNNPNFNNPNLNGNKNPNFNFPNNNNPNSNNNPNFGGNNNPNSNFNPNNIFPNNNNPNSNNNPNFNGNTNPNKNPNSNFNPNIEFPFNNNNNPDFNQGGIEDSGLRPTTPVTRVPKFPENNASGLRPTSASVTSNKPKNRNFDYMYILFAVLALLAVLASVALVVTIWRCRHPAKISEEAGVVAADDGASNPGVKGSYSTKK</sequence>
<organism evidence="3 4">
    <name type="scientific">Cloeon dipterum</name>
    <dbReference type="NCBI Taxonomy" id="197152"/>
    <lineage>
        <taxon>Eukaryota</taxon>
        <taxon>Metazoa</taxon>
        <taxon>Ecdysozoa</taxon>
        <taxon>Arthropoda</taxon>
        <taxon>Hexapoda</taxon>
        <taxon>Insecta</taxon>
        <taxon>Pterygota</taxon>
        <taxon>Palaeoptera</taxon>
        <taxon>Ephemeroptera</taxon>
        <taxon>Pisciforma</taxon>
        <taxon>Baetidae</taxon>
        <taxon>Cloeon</taxon>
    </lineage>
</organism>
<keyword evidence="2" id="KW-0812">Transmembrane</keyword>
<evidence type="ECO:0000313" key="3">
    <source>
        <dbReference type="EMBL" id="CAB3361518.1"/>
    </source>
</evidence>
<evidence type="ECO:0000256" key="1">
    <source>
        <dbReference type="SAM" id="MobiDB-lite"/>
    </source>
</evidence>
<dbReference type="Proteomes" id="UP000494165">
    <property type="component" value="Unassembled WGS sequence"/>
</dbReference>